<dbReference type="AlphaFoldDB" id="R8BE44"/>
<dbReference type="eggNOG" id="KOG1209">
    <property type="taxonomic scope" value="Eukaryota"/>
</dbReference>
<dbReference type="PRINTS" id="PR00080">
    <property type="entry name" value="SDRFAMILY"/>
</dbReference>
<reference evidence="6" key="1">
    <citation type="journal article" date="2013" name="Genome Announc.">
        <title>Draft genome sequence of the ascomycete Phaeoacremonium aleophilum strain UCR-PA7, a causal agent of the esca disease complex in grapevines.</title>
        <authorList>
            <person name="Blanco-Ulate B."/>
            <person name="Rolshausen P."/>
            <person name="Cantu D."/>
        </authorList>
    </citation>
    <scope>NUCLEOTIDE SEQUENCE [LARGE SCALE GENOMIC DNA]</scope>
    <source>
        <strain evidence="6">UCR-PA7</strain>
    </source>
</reference>
<dbReference type="EMBL" id="KB933264">
    <property type="protein sequence ID" value="EON97540.1"/>
    <property type="molecule type" value="Genomic_DNA"/>
</dbReference>
<dbReference type="InterPro" id="IPR002347">
    <property type="entry name" value="SDR_fam"/>
</dbReference>
<evidence type="ECO:0000256" key="3">
    <source>
        <dbReference type="ARBA" id="ARBA00023002"/>
    </source>
</evidence>
<proteinExistence type="inferred from homology"/>
<dbReference type="OrthoDB" id="2102561at2759"/>
<dbReference type="GO" id="GO:0004806">
    <property type="term" value="F:triacylglycerol lipase activity"/>
    <property type="evidence" value="ECO:0007669"/>
    <property type="project" value="TreeGrafter"/>
</dbReference>
<keyword evidence="6" id="KW-1185">Reference proteome</keyword>
<evidence type="ECO:0000256" key="4">
    <source>
        <dbReference type="RuleBase" id="RU000363"/>
    </source>
</evidence>
<dbReference type="GO" id="GO:0005811">
    <property type="term" value="C:lipid droplet"/>
    <property type="evidence" value="ECO:0007669"/>
    <property type="project" value="TreeGrafter"/>
</dbReference>
<dbReference type="PANTHER" id="PTHR44169">
    <property type="entry name" value="NADPH-DEPENDENT 1-ACYLDIHYDROXYACETONE PHOSPHATE REDUCTASE"/>
    <property type="match status" value="1"/>
</dbReference>
<sequence>MSSKPRSILITGCSEGGLGDALAQAFHERGQRVIATARNPAKLAHFKDLGIETLTLDVLSAESISACVAAVSEKTGGSLDMLINNSGGGYTVAILDAGLDASRKLFDLNVFSIIAVVQAFTPLLLKSTRKPLICNNTSGSSVVTTPLAAVYAASKAAAAMLTDGLRLELEPFGIRVVDLKTGGVKSKFYDNQQGGARPTLPEGSLYRIAKEEVESVLAGENFEEGKPEREPWARRVAGDLLKSSPPVQIWRGAGIVSAYLTTMVPWSWYVGTLLKMGAMDVVKKKWNSRAKSN</sequence>
<comment type="similarity">
    <text evidence="1 4">Belongs to the short-chain dehydrogenases/reductases (SDR) family.</text>
</comment>
<dbReference type="GO" id="GO:0005783">
    <property type="term" value="C:endoplasmic reticulum"/>
    <property type="evidence" value="ECO:0007669"/>
    <property type="project" value="TreeGrafter"/>
</dbReference>
<dbReference type="HOGENOM" id="CLU_010194_2_9_1"/>
<evidence type="ECO:0000256" key="2">
    <source>
        <dbReference type="ARBA" id="ARBA00022857"/>
    </source>
</evidence>
<protein>
    <submittedName>
        <fullName evidence="5">Putative short-chain dehydrogenase protein</fullName>
    </submittedName>
</protein>
<dbReference type="KEGG" id="tmn:UCRPA7_6976"/>
<evidence type="ECO:0000313" key="6">
    <source>
        <dbReference type="Proteomes" id="UP000014074"/>
    </source>
</evidence>
<organism evidence="5 6">
    <name type="scientific">Phaeoacremonium minimum (strain UCR-PA7)</name>
    <name type="common">Esca disease fungus</name>
    <name type="synonym">Togninia minima</name>
    <dbReference type="NCBI Taxonomy" id="1286976"/>
    <lineage>
        <taxon>Eukaryota</taxon>
        <taxon>Fungi</taxon>
        <taxon>Dikarya</taxon>
        <taxon>Ascomycota</taxon>
        <taxon>Pezizomycotina</taxon>
        <taxon>Sordariomycetes</taxon>
        <taxon>Sordariomycetidae</taxon>
        <taxon>Togniniales</taxon>
        <taxon>Togniniaceae</taxon>
        <taxon>Phaeoacremonium</taxon>
    </lineage>
</organism>
<dbReference type="InterPro" id="IPR036291">
    <property type="entry name" value="NAD(P)-bd_dom_sf"/>
</dbReference>
<dbReference type="GO" id="GO:0000140">
    <property type="term" value="F:acylglycerone-phosphate reductase (NADP+) activity"/>
    <property type="evidence" value="ECO:0007669"/>
    <property type="project" value="TreeGrafter"/>
</dbReference>
<dbReference type="PROSITE" id="PS00061">
    <property type="entry name" value="ADH_SHORT"/>
    <property type="match status" value="1"/>
</dbReference>
<dbReference type="RefSeq" id="XP_007917702.1">
    <property type="nucleotide sequence ID" value="XM_007919511.1"/>
</dbReference>
<evidence type="ECO:0000256" key="1">
    <source>
        <dbReference type="ARBA" id="ARBA00006484"/>
    </source>
</evidence>
<dbReference type="GO" id="GO:0006654">
    <property type="term" value="P:phosphatidic acid biosynthetic process"/>
    <property type="evidence" value="ECO:0007669"/>
    <property type="project" value="TreeGrafter"/>
</dbReference>
<dbReference type="Gene3D" id="3.40.50.720">
    <property type="entry name" value="NAD(P)-binding Rossmann-like Domain"/>
    <property type="match status" value="1"/>
</dbReference>
<dbReference type="GO" id="GO:0019433">
    <property type="term" value="P:triglyceride catabolic process"/>
    <property type="evidence" value="ECO:0007669"/>
    <property type="project" value="TreeGrafter"/>
</dbReference>
<evidence type="ECO:0000313" key="5">
    <source>
        <dbReference type="EMBL" id="EON97540.1"/>
    </source>
</evidence>
<gene>
    <name evidence="5" type="ORF">UCRPA7_6976</name>
</gene>
<dbReference type="Proteomes" id="UP000014074">
    <property type="component" value="Unassembled WGS sequence"/>
</dbReference>
<keyword evidence="2" id="KW-0521">NADP</keyword>
<dbReference type="PANTHER" id="PTHR44169:SF3">
    <property type="entry name" value="SHORT-CHAIN DEHYDROGENASE SRDE"/>
    <property type="match status" value="1"/>
</dbReference>
<accession>R8BE44</accession>
<dbReference type="GeneID" id="19327688"/>
<dbReference type="PRINTS" id="PR00081">
    <property type="entry name" value="GDHRDH"/>
</dbReference>
<dbReference type="InterPro" id="IPR020904">
    <property type="entry name" value="Sc_DH/Rdtase_CS"/>
</dbReference>
<dbReference type="SUPFAM" id="SSF51735">
    <property type="entry name" value="NAD(P)-binding Rossmann-fold domains"/>
    <property type="match status" value="1"/>
</dbReference>
<dbReference type="Pfam" id="PF00106">
    <property type="entry name" value="adh_short"/>
    <property type="match status" value="1"/>
</dbReference>
<name>R8BE44_PHAM7</name>
<keyword evidence="3" id="KW-0560">Oxidoreductase</keyword>